<dbReference type="InterPro" id="IPR005517">
    <property type="entry name" value="Transl_elong_EFG/EF2_IV"/>
</dbReference>
<dbReference type="InterPro" id="IPR014721">
    <property type="entry name" value="Ribsml_uS5_D2-typ_fold_subgr"/>
</dbReference>
<dbReference type="Gene3D" id="3.30.70.870">
    <property type="entry name" value="Elongation Factor G (Translational Gtpase), domain 3"/>
    <property type="match status" value="1"/>
</dbReference>
<dbReference type="InterPro" id="IPR053905">
    <property type="entry name" value="EF-G-like_DII"/>
</dbReference>
<dbReference type="EMBL" id="CP034928">
    <property type="protein sequence ID" value="QAA76965.1"/>
    <property type="molecule type" value="Genomic_DNA"/>
</dbReference>
<comment type="subcellular location">
    <subcellularLocation>
        <location evidence="6">Cytoplasm</location>
    </subcellularLocation>
</comment>
<dbReference type="PRINTS" id="PR00315">
    <property type="entry name" value="ELONGATNFCT"/>
</dbReference>
<dbReference type="Pfam" id="PF00009">
    <property type="entry name" value="GTP_EFTU"/>
    <property type="match status" value="1"/>
</dbReference>
<dbReference type="SMART" id="SM00838">
    <property type="entry name" value="EFG_C"/>
    <property type="match status" value="1"/>
</dbReference>
<dbReference type="SUPFAM" id="SSF54980">
    <property type="entry name" value="EF-G C-terminal domain-like"/>
    <property type="match status" value="2"/>
</dbReference>
<dbReference type="InterPro" id="IPR004540">
    <property type="entry name" value="Transl_elong_EFG/EF2"/>
</dbReference>
<dbReference type="GO" id="GO:0005525">
    <property type="term" value="F:GTP binding"/>
    <property type="evidence" value="ECO:0007669"/>
    <property type="project" value="UniProtKB-UniRule"/>
</dbReference>
<dbReference type="CDD" id="cd01434">
    <property type="entry name" value="EFG_mtEFG1_IV"/>
    <property type="match status" value="1"/>
</dbReference>
<dbReference type="InterPro" id="IPR009022">
    <property type="entry name" value="EFG_III"/>
</dbReference>
<dbReference type="PROSITE" id="PS51722">
    <property type="entry name" value="G_TR_2"/>
    <property type="match status" value="1"/>
</dbReference>
<dbReference type="CDD" id="cd04088">
    <property type="entry name" value="EFG_mtEFG_II"/>
    <property type="match status" value="1"/>
</dbReference>
<dbReference type="FunFam" id="2.40.30.10:FF:000006">
    <property type="entry name" value="Elongation factor G"/>
    <property type="match status" value="1"/>
</dbReference>
<dbReference type="NCBIfam" id="TIGR00231">
    <property type="entry name" value="small_GTP"/>
    <property type="match status" value="1"/>
</dbReference>
<dbReference type="GO" id="GO:0003924">
    <property type="term" value="F:GTPase activity"/>
    <property type="evidence" value="ECO:0007669"/>
    <property type="project" value="InterPro"/>
</dbReference>
<dbReference type="HAMAP" id="MF_00054_B">
    <property type="entry name" value="EF_G_EF_2_B"/>
    <property type="match status" value="1"/>
</dbReference>
<evidence type="ECO:0000256" key="2">
    <source>
        <dbReference type="ARBA" id="ARBA00022741"/>
    </source>
</evidence>
<dbReference type="InterPro" id="IPR020568">
    <property type="entry name" value="Ribosomal_Su5_D2-typ_SF"/>
</dbReference>
<dbReference type="PANTHER" id="PTHR43261:SF1">
    <property type="entry name" value="RIBOSOME-RELEASING FACTOR 2, MITOCHONDRIAL"/>
    <property type="match status" value="1"/>
</dbReference>
<dbReference type="Gene3D" id="3.30.70.240">
    <property type="match status" value="1"/>
</dbReference>
<dbReference type="InterPro" id="IPR009000">
    <property type="entry name" value="Transl_B-barrel_sf"/>
</dbReference>
<dbReference type="Pfam" id="PF22042">
    <property type="entry name" value="EF-G_D2"/>
    <property type="match status" value="1"/>
</dbReference>
<feature type="binding site" evidence="6">
    <location>
        <begin position="81"/>
        <end position="85"/>
    </location>
    <ligand>
        <name>GTP</name>
        <dbReference type="ChEBI" id="CHEBI:37565"/>
    </ligand>
</feature>
<dbReference type="FunFam" id="3.30.70.240:FF:000001">
    <property type="entry name" value="Elongation factor G"/>
    <property type="match status" value="1"/>
</dbReference>
<dbReference type="GO" id="GO:0005737">
    <property type="term" value="C:cytoplasm"/>
    <property type="evidence" value="ECO:0007669"/>
    <property type="project" value="UniProtKB-SubCell"/>
</dbReference>
<keyword evidence="2 6" id="KW-0547">Nucleotide-binding</keyword>
<dbReference type="PROSITE" id="PS00301">
    <property type="entry name" value="G_TR_1"/>
    <property type="match status" value="1"/>
</dbReference>
<dbReference type="Pfam" id="PF03764">
    <property type="entry name" value="EFG_IV"/>
    <property type="match status" value="1"/>
</dbReference>
<dbReference type="InterPro" id="IPR041095">
    <property type="entry name" value="EFG_II"/>
</dbReference>
<evidence type="ECO:0000259" key="8">
    <source>
        <dbReference type="PROSITE" id="PS51722"/>
    </source>
</evidence>
<dbReference type="AlphaFoldDB" id="A0A410FV23"/>
<comment type="function">
    <text evidence="6">Catalyzes the GTP-dependent ribosomal translocation step during translation elongation. During this step, the ribosome changes from the pre-translocational (PRE) to the post-translocational (POST) state as the newly formed A-site-bound peptidyl-tRNA and P-site-bound deacylated tRNA move to the P and E sites, respectively. Catalyzes the coordinated movement of the two tRNA molecules, the mRNA and conformational changes in the ribosome.</text>
</comment>
<sequence>MNLGHDITKVRNIGIAAHIDAGKTTVTERILYFTGRVHRVGEVHEGQATMDWMPQERERGITITAAATTAHWKGHRINIIDTPGHVDFTAEVERCLRVVDGMVALFCAVGGVQPQSEAVWRQAEKYHVPRVAFINKMDRTGADFWGVVREIRDQLGASAVPVVIPIGAEEGFAGLVDLLRMEAIYYRDTNGEPGIEVAPVPAQLIEEAQMARDALLERATEMDDHLLGKFLAGEEPTTDEVVRALRKATVAGRLIPVLAGAAFRNKGIRRLLDAVVDFLPSPADLPAVRGTWNGVEEVRQPLDQEPLSALAFKVQADRHVGKLTYVRVYSGVLRGGQFVLNTGRDKRQRIGRLFRMHADHREPVDELRAGEVGAAVGLGDSYTGDTLASEERPIVLAPIEFPAPVVDLAIAPARRTDSDKLGRGLSDLAAEDPTFVVRPNAETGDVVISGMGELHLEIIVDRLRREFGVEVVTGQPQVAYRETVIGTVEHEGKLVKQTGGHGQYAHVVLLVEPAGSGGGFEFTSRVVGGRVPREYIPAVERGIVEAMAEGPYARFPMVDIHVALLDGSAHEVDSSEQAFRTCAATAFREACRKAGIRLLEPMMEVEVTVPEADVGAVLGSLAARRGRIVALEPKGRVQIVHAEVPLAAMFGYTTELRGLTSGRGEFTMQFARYEAVPHAIAEEVVAQRNARASS</sequence>
<dbReference type="InterPro" id="IPR035647">
    <property type="entry name" value="EFG_III/V"/>
</dbReference>
<name>A0A410FV23_BIPS1</name>
<dbReference type="CDD" id="cd03713">
    <property type="entry name" value="EFG_mtEFG_C"/>
    <property type="match status" value="1"/>
</dbReference>
<dbReference type="CDD" id="cd01886">
    <property type="entry name" value="EF-G"/>
    <property type="match status" value="1"/>
</dbReference>
<keyword evidence="4 6" id="KW-0648">Protein biosynthesis</keyword>
<organism evidence="9 10">
    <name type="scientific">Bipolaricaulis sibiricus</name>
    <dbReference type="NCBI Taxonomy" id="2501609"/>
    <lineage>
        <taxon>Bacteria</taxon>
        <taxon>Candidatus Bipolaricaulota</taxon>
        <taxon>Candidatus Bipolaricaulia</taxon>
        <taxon>Candidatus Bipolaricaulales</taxon>
        <taxon>Candidatus Bipolaricaulaceae</taxon>
        <taxon>Candidatus Bipolaricaulis</taxon>
    </lineage>
</organism>
<dbReference type="InterPro" id="IPR027417">
    <property type="entry name" value="P-loop_NTPase"/>
</dbReference>
<dbReference type="PANTHER" id="PTHR43261">
    <property type="entry name" value="TRANSLATION ELONGATION FACTOR G-RELATED"/>
    <property type="match status" value="1"/>
</dbReference>
<comment type="similarity">
    <text evidence="1 6">Belongs to the TRAFAC class translation factor GTPase superfamily. Classic translation factor GTPase family. EF-G/EF-2 subfamily.</text>
</comment>
<dbReference type="SUPFAM" id="SSF52540">
    <property type="entry name" value="P-loop containing nucleoside triphosphate hydrolases"/>
    <property type="match status" value="1"/>
</dbReference>
<dbReference type="Pfam" id="PF14492">
    <property type="entry name" value="EFG_III"/>
    <property type="match status" value="1"/>
</dbReference>
<keyword evidence="3 6" id="KW-0251">Elongation factor</keyword>
<dbReference type="GO" id="GO:0003746">
    <property type="term" value="F:translation elongation factor activity"/>
    <property type="evidence" value="ECO:0007669"/>
    <property type="project" value="UniProtKB-UniRule"/>
</dbReference>
<keyword evidence="5 6" id="KW-0342">GTP-binding</keyword>
<dbReference type="CDD" id="cd16262">
    <property type="entry name" value="EFG_III"/>
    <property type="match status" value="1"/>
</dbReference>
<dbReference type="Gene3D" id="3.40.50.300">
    <property type="entry name" value="P-loop containing nucleotide triphosphate hydrolases"/>
    <property type="match status" value="1"/>
</dbReference>
<reference evidence="10" key="1">
    <citation type="submission" date="2018-12" db="EMBL/GenBank/DDBJ databases">
        <title>Complete genome sequence of an uncultured bacterium of the candidate phylum Bipolaricaulota.</title>
        <authorList>
            <person name="Kadnikov V.V."/>
            <person name="Mardanov A.V."/>
            <person name="Beletsky A.V."/>
            <person name="Frank Y.A."/>
            <person name="Karnachuk O.V."/>
            <person name="Ravin N.V."/>
        </authorList>
    </citation>
    <scope>NUCLEOTIDE SEQUENCE [LARGE SCALE GENOMIC DNA]</scope>
</reference>
<evidence type="ECO:0000256" key="3">
    <source>
        <dbReference type="ARBA" id="ARBA00022768"/>
    </source>
</evidence>
<evidence type="ECO:0000256" key="5">
    <source>
        <dbReference type="ARBA" id="ARBA00023134"/>
    </source>
</evidence>
<evidence type="ECO:0000313" key="10">
    <source>
        <dbReference type="Proteomes" id="UP000287233"/>
    </source>
</evidence>
<dbReference type="NCBIfam" id="NF009381">
    <property type="entry name" value="PRK12740.1-5"/>
    <property type="match status" value="1"/>
</dbReference>
<dbReference type="KEGG" id="bih:BIP78_1199"/>
<dbReference type="InterPro" id="IPR000640">
    <property type="entry name" value="EFG_V-like"/>
</dbReference>
<gene>
    <name evidence="6" type="primary">fusA</name>
    <name evidence="9" type="ORF">BIP78_1199</name>
</gene>
<dbReference type="InterPro" id="IPR005225">
    <property type="entry name" value="Small_GTP-bd"/>
</dbReference>
<dbReference type="Gene3D" id="3.30.230.10">
    <property type="match status" value="1"/>
</dbReference>
<dbReference type="FunFam" id="3.40.50.300:FF:000029">
    <property type="entry name" value="Elongation factor G"/>
    <property type="match status" value="1"/>
</dbReference>
<evidence type="ECO:0000256" key="1">
    <source>
        <dbReference type="ARBA" id="ARBA00005870"/>
    </source>
</evidence>
<dbReference type="FunFam" id="3.30.230.10:FF:000003">
    <property type="entry name" value="Elongation factor G"/>
    <property type="match status" value="1"/>
</dbReference>
<dbReference type="FunFam" id="3.30.70.870:FF:000001">
    <property type="entry name" value="Elongation factor G"/>
    <property type="match status" value="1"/>
</dbReference>
<evidence type="ECO:0000256" key="4">
    <source>
        <dbReference type="ARBA" id="ARBA00022917"/>
    </source>
</evidence>
<dbReference type="Gene3D" id="2.40.30.10">
    <property type="entry name" value="Translation factors"/>
    <property type="match status" value="1"/>
</dbReference>
<dbReference type="GO" id="GO:0032790">
    <property type="term" value="P:ribosome disassembly"/>
    <property type="evidence" value="ECO:0007669"/>
    <property type="project" value="TreeGrafter"/>
</dbReference>
<accession>A0A410FV23</accession>
<feature type="domain" description="Tr-type G" evidence="8">
    <location>
        <begin position="8"/>
        <end position="283"/>
    </location>
</feature>
<evidence type="ECO:0000256" key="7">
    <source>
        <dbReference type="NCBIfam" id="TIGR00484"/>
    </source>
</evidence>
<dbReference type="Pfam" id="PF00679">
    <property type="entry name" value="EFG_C"/>
    <property type="match status" value="1"/>
</dbReference>
<dbReference type="SMART" id="SM00889">
    <property type="entry name" value="EFG_IV"/>
    <property type="match status" value="1"/>
</dbReference>
<protein>
    <recommendedName>
        <fullName evidence="6 7">Elongation factor G</fullName>
        <shortName evidence="6">EF-G</shortName>
    </recommendedName>
</protein>
<dbReference type="NCBIfam" id="TIGR00484">
    <property type="entry name" value="EF-G"/>
    <property type="match status" value="1"/>
</dbReference>
<keyword evidence="6" id="KW-0963">Cytoplasm</keyword>
<feature type="binding site" evidence="6">
    <location>
        <begin position="17"/>
        <end position="24"/>
    </location>
    <ligand>
        <name>GTP</name>
        <dbReference type="ChEBI" id="CHEBI:37565"/>
    </ligand>
</feature>
<dbReference type="SUPFAM" id="SSF54211">
    <property type="entry name" value="Ribosomal protein S5 domain 2-like"/>
    <property type="match status" value="1"/>
</dbReference>
<dbReference type="InterPro" id="IPR000795">
    <property type="entry name" value="T_Tr_GTP-bd_dom"/>
</dbReference>
<dbReference type="InterPro" id="IPR031157">
    <property type="entry name" value="G_TR_CS"/>
</dbReference>
<dbReference type="InterPro" id="IPR035649">
    <property type="entry name" value="EFG_V"/>
</dbReference>
<evidence type="ECO:0000256" key="6">
    <source>
        <dbReference type="HAMAP-Rule" id="MF_00054"/>
    </source>
</evidence>
<dbReference type="NCBIfam" id="NF009379">
    <property type="entry name" value="PRK12740.1-3"/>
    <property type="match status" value="1"/>
</dbReference>
<dbReference type="InterPro" id="IPR047872">
    <property type="entry name" value="EFG_IV"/>
</dbReference>
<proteinExistence type="inferred from homology"/>
<evidence type="ECO:0000313" key="9">
    <source>
        <dbReference type="EMBL" id="QAA76965.1"/>
    </source>
</evidence>
<dbReference type="Proteomes" id="UP000287233">
    <property type="component" value="Chromosome"/>
</dbReference>
<dbReference type="SUPFAM" id="SSF50447">
    <property type="entry name" value="Translation proteins"/>
    <property type="match status" value="1"/>
</dbReference>
<feature type="binding site" evidence="6">
    <location>
        <begin position="135"/>
        <end position="138"/>
    </location>
    <ligand>
        <name>GTP</name>
        <dbReference type="ChEBI" id="CHEBI:37565"/>
    </ligand>
</feature>